<dbReference type="SUPFAM" id="SSF55729">
    <property type="entry name" value="Acyl-CoA N-acyltransferases (Nat)"/>
    <property type="match status" value="2"/>
</dbReference>
<reference evidence="2" key="1">
    <citation type="submission" date="2020-10" db="EMBL/GenBank/DDBJ databases">
        <authorList>
            <person name="Gilroy R."/>
        </authorList>
    </citation>
    <scope>NUCLEOTIDE SEQUENCE</scope>
    <source>
        <strain evidence="2">ChiHjej9B8-7071</strain>
    </source>
</reference>
<dbReference type="AlphaFoldDB" id="A0A9D1A8D9"/>
<dbReference type="InterPro" id="IPR024320">
    <property type="entry name" value="LPG_synthase_C"/>
</dbReference>
<evidence type="ECO:0000313" key="3">
    <source>
        <dbReference type="Proteomes" id="UP000824258"/>
    </source>
</evidence>
<sequence length="299" mass="34972">MNQCKKPTLADRPWIQKLYEASGYRGAEYTFANLYLWSSYYGEVAEVEGYLCQRLVYRGVHQYLYPAGSGDIRPVLERIIADSRREGKPLVIRSLTHETMEQLESLYPGRFTFTPDRDAYDYLYEIDALADLKGKKLQAKRNHINRFVEAFPDWYTRVITVHNLHVCEKLAERWYESHHESAADRRALTKAFEHFEALEFEGIILYAEEGYPVGFSMGNRISADTFDVNFEKAFADVQGAYPLVNREFARYIREQHPDIRYLNREDDMGIEGLRKAKESYHPIFLEKFIATEKEEAAPC</sequence>
<dbReference type="PANTHER" id="PTHR41373:SF1">
    <property type="entry name" value="PHOSPHATIDYLGLYCEROL LYSYLTRANSFERASE C-TERMINAL DOMAIN-CONTAINING PROTEIN"/>
    <property type="match status" value="1"/>
</dbReference>
<dbReference type="EMBL" id="DVGD01000126">
    <property type="protein sequence ID" value="HIR09585.1"/>
    <property type="molecule type" value="Genomic_DNA"/>
</dbReference>
<proteinExistence type="predicted"/>
<dbReference type="Pfam" id="PF09924">
    <property type="entry name" value="LPG_synthase_C"/>
    <property type="match status" value="1"/>
</dbReference>
<reference evidence="2" key="2">
    <citation type="journal article" date="2021" name="PeerJ">
        <title>Extensive microbial diversity within the chicken gut microbiome revealed by metagenomics and culture.</title>
        <authorList>
            <person name="Gilroy R."/>
            <person name="Ravi A."/>
            <person name="Getino M."/>
            <person name="Pursley I."/>
            <person name="Horton D.L."/>
            <person name="Alikhan N.F."/>
            <person name="Baker D."/>
            <person name="Gharbi K."/>
            <person name="Hall N."/>
            <person name="Watson M."/>
            <person name="Adriaenssens E.M."/>
            <person name="Foster-Nyarko E."/>
            <person name="Jarju S."/>
            <person name="Secka A."/>
            <person name="Antonio M."/>
            <person name="Oren A."/>
            <person name="Chaudhuri R.R."/>
            <person name="La Ragione R."/>
            <person name="Hildebrand F."/>
            <person name="Pallen M.J."/>
        </authorList>
    </citation>
    <scope>NUCLEOTIDE SEQUENCE</scope>
    <source>
        <strain evidence="2">ChiHjej9B8-7071</strain>
    </source>
</reference>
<dbReference type="PANTHER" id="PTHR41373">
    <property type="entry name" value="DUF2156 DOMAIN-CONTAINING PROTEIN"/>
    <property type="match status" value="1"/>
</dbReference>
<accession>A0A9D1A8D9</accession>
<dbReference type="InterPro" id="IPR016181">
    <property type="entry name" value="Acyl_CoA_acyltransferase"/>
</dbReference>
<protein>
    <submittedName>
        <fullName evidence="2">DUF2156 domain-containing protein</fullName>
    </submittedName>
</protein>
<comment type="caution">
    <text evidence="2">The sequence shown here is derived from an EMBL/GenBank/DDBJ whole genome shotgun (WGS) entry which is preliminary data.</text>
</comment>
<dbReference type="Proteomes" id="UP000824258">
    <property type="component" value="Unassembled WGS sequence"/>
</dbReference>
<gene>
    <name evidence="2" type="ORF">IAA70_04185</name>
</gene>
<organism evidence="2 3">
    <name type="scientific">Candidatus Avoscillospira stercoripullorum</name>
    <dbReference type="NCBI Taxonomy" id="2840709"/>
    <lineage>
        <taxon>Bacteria</taxon>
        <taxon>Bacillati</taxon>
        <taxon>Bacillota</taxon>
        <taxon>Clostridia</taxon>
        <taxon>Eubacteriales</taxon>
        <taxon>Oscillospiraceae</taxon>
        <taxon>Oscillospiraceae incertae sedis</taxon>
        <taxon>Candidatus Avoscillospira</taxon>
    </lineage>
</organism>
<evidence type="ECO:0000259" key="1">
    <source>
        <dbReference type="Pfam" id="PF09924"/>
    </source>
</evidence>
<name>A0A9D1A8D9_9FIRM</name>
<dbReference type="PIRSF" id="PIRSF018688">
    <property type="entry name" value="UCP018688"/>
    <property type="match status" value="1"/>
</dbReference>
<evidence type="ECO:0000313" key="2">
    <source>
        <dbReference type="EMBL" id="HIR09585.1"/>
    </source>
</evidence>
<feature type="domain" description="Phosphatidylglycerol lysyltransferase C-terminal" evidence="1">
    <location>
        <begin position="25"/>
        <end position="290"/>
    </location>
</feature>
<dbReference type="InterPro" id="IPR016732">
    <property type="entry name" value="UCP018688"/>
</dbReference>
<dbReference type="Gene3D" id="3.40.630.30">
    <property type="match status" value="1"/>
</dbReference>